<dbReference type="InterPro" id="IPR002625">
    <property type="entry name" value="Smr_dom"/>
</dbReference>
<feature type="compositionally biased region" description="Polar residues" evidence="8">
    <location>
        <begin position="1351"/>
        <end position="1365"/>
    </location>
</feature>
<dbReference type="InterPro" id="IPR036063">
    <property type="entry name" value="Smr_dom_sf"/>
</dbReference>
<dbReference type="GO" id="GO:0071786">
    <property type="term" value="P:endoplasmic reticulum tubular network organization"/>
    <property type="evidence" value="ECO:0007669"/>
    <property type="project" value="TreeGrafter"/>
</dbReference>
<dbReference type="Gene3D" id="3.30.1370.110">
    <property type="match status" value="1"/>
</dbReference>
<dbReference type="WBParaSite" id="maker-E.canG7_contigs_0927-snap-gene-0.48-mRNA-1">
    <property type="protein sequence ID" value="maker-E.canG7_contigs_0927-snap-gene-0.48-mRNA-1"/>
    <property type="gene ID" value="EcG7_03579"/>
</dbReference>
<dbReference type="Pfam" id="PF03661">
    <property type="entry name" value="TMEM33_Pom33"/>
    <property type="match status" value="1"/>
</dbReference>
<accession>A0A915EUY3</accession>
<keyword evidence="6" id="KW-0479">Metal-binding</keyword>
<feature type="transmembrane region" description="Helical" evidence="9">
    <location>
        <begin position="88"/>
        <end position="107"/>
    </location>
</feature>
<dbReference type="SUPFAM" id="SSF57667">
    <property type="entry name" value="beta-beta-alpha zinc fingers"/>
    <property type="match status" value="1"/>
</dbReference>
<dbReference type="GO" id="GO:0008270">
    <property type="term" value="F:zinc ion binding"/>
    <property type="evidence" value="ECO:0007669"/>
    <property type="project" value="UniProtKB-KW"/>
</dbReference>
<comment type="subcellular location">
    <subcellularLocation>
        <location evidence="1">Membrane</location>
        <topology evidence="1">Multi-pass membrane protein</topology>
    </subcellularLocation>
</comment>
<feature type="domain" description="Smr" evidence="11">
    <location>
        <begin position="1828"/>
        <end position="1941"/>
    </location>
</feature>
<feature type="coiled-coil region" evidence="7">
    <location>
        <begin position="1722"/>
        <end position="1756"/>
    </location>
</feature>
<dbReference type="GO" id="GO:0016020">
    <property type="term" value="C:membrane"/>
    <property type="evidence" value="ECO:0007669"/>
    <property type="project" value="UniProtKB-SubCell"/>
</dbReference>
<keyword evidence="6" id="KW-0863">Zinc-finger</keyword>
<feature type="compositionally biased region" description="Polar residues" evidence="8">
    <location>
        <begin position="943"/>
        <end position="963"/>
    </location>
</feature>
<evidence type="ECO:0000256" key="3">
    <source>
        <dbReference type="ARBA" id="ARBA00022692"/>
    </source>
</evidence>
<dbReference type="Gene3D" id="3.40.50.300">
    <property type="entry name" value="P-loop containing nucleotide triphosphate hydrolases"/>
    <property type="match status" value="1"/>
</dbReference>
<evidence type="ECO:0000256" key="7">
    <source>
        <dbReference type="SAM" id="Coils"/>
    </source>
</evidence>
<evidence type="ECO:0000256" key="6">
    <source>
        <dbReference type="PROSITE-ProRule" id="PRU00042"/>
    </source>
</evidence>
<feature type="transmembrane region" description="Helical" evidence="9">
    <location>
        <begin position="237"/>
        <end position="262"/>
    </location>
</feature>
<feature type="transmembrane region" description="Helical" evidence="9">
    <location>
        <begin position="161"/>
        <end position="187"/>
    </location>
</feature>
<evidence type="ECO:0000256" key="9">
    <source>
        <dbReference type="SAM" id="Phobius"/>
    </source>
</evidence>
<evidence type="ECO:0000259" key="11">
    <source>
        <dbReference type="PROSITE" id="PS50828"/>
    </source>
</evidence>
<organism evidence="12 13">
    <name type="scientific">Echinococcus canadensis</name>
    <dbReference type="NCBI Taxonomy" id="519352"/>
    <lineage>
        <taxon>Eukaryota</taxon>
        <taxon>Metazoa</taxon>
        <taxon>Spiralia</taxon>
        <taxon>Lophotrochozoa</taxon>
        <taxon>Platyhelminthes</taxon>
        <taxon>Cestoda</taxon>
        <taxon>Eucestoda</taxon>
        <taxon>Cyclophyllidea</taxon>
        <taxon>Taeniidae</taxon>
        <taxon>Echinococcus</taxon>
        <taxon>Echinococcus canadensis group</taxon>
    </lineage>
</organism>
<evidence type="ECO:0000256" key="8">
    <source>
        <dbReference type="SAM" id="MobiDB-lite"/>
    </source>
</evidence>
<sequence length="1945" mass="216690">MSSSSRGLRCGDGRSGSSEIDRLEVLQARKEVNLEILLIADEDYDDTRRGELTRVTQPLFDGAKRGTMASAESDQGIKTFLASNWSNTLMYITRLVTIFSCLFYFLGSLFGNTYPWYQRAIIANAATFALRLHQRIAQSGNQPRLSQESVQLIVSEDSLHYLLYSIIFLLTPPVTVALAPIFCFASLHCLGFTQNLLTIYVGKAEIPPIWATKARDLVSKVQSQGDNILRIVAIHEILLMIISIVLAFSGRTLLLPFFYYHFLKLRYASRRNPYCRRIFSELRIAFCQLANHHNCPRFVKSTIHGTINFISKLSPPDHSPFTYGVCSCKNISLSLHNAFHSKYYTFVVRFSYIMRAALSFPPGLEDWRLRLPLRALAQPVATGLRAGSSLQPPGRVPAISALRYAFGINEDKPYMLHSLYVRLNLDKTEMDSDYLASKRSASKEPNSLFRSSPKRLKLFSFGSNSDRISLLLDQPMSESHSIAYSVPVTQADSDKVVSSVKRENQEQTSFCAAKQCNPYGGRVHGSNVPSRALASGSHSKMTDLLTEPSPNKPPIDSQVDGKLNRSNDAHSLSNSSSSPYMCSKCSKTFRTKLLLTHHNDTHDPSKGHRCSFPDCERAFRSQKYLDNHINDHHRASSNLKCPHPYCSFIGTKRTDLKRHIAGTHKSTPLNQSPNFLSFDDACNEGGECLSDEFFDDAMEVMSRNLKEIYASLPALSPVYVVNTSLEANAAVFSRDHFSPDETSSTISAPSFSNGGCVTGAAVTPPSSNLPCSSPVSFPSHSYGQHHLQPSDSSTQWLSQGTMFNSSSVVVDSPNGTRPPYPPTKSSFGKDHSSFPSEVNRIRCSPPGDWDHSFQLNGRCNYNSQYPYAPRCDSTRSYPTPGKQHSFYHPQPQPATVMPFYHYERQSPNSLPFPTGGNPYEQVPLSASASAPSQDYYRQPCFFQQPSLDQGSPQGQGHCSQMNETSRRSSELAYSTIPHQLYDASTSVWPSNAGYYQPIGQSRRFEGGMSASGLNTFCDSNLGTTTAPMSSSTNDTNSTNPQDQNERREKNLLTSAFTPLPNLECRMADYLTNREMVATGLLILLRGLPGSGKSKLANRLRSRYSTMTTVIRLDDHLPKWRSGTSLSSDSLMLADAHAACKQAAWSAMQSGVRFVVIDIENLKYSDMMPYVSEAINTNYEVHFVEPDTSWRYSARALARRNRRGLTEDQLQHLLERFEQFWTAEDVVAELRRRKNASIKSPKTPAPCDPQLHNTASLDLQAPTPPISSEIVNPGDLAVNLMKSLGIYEATKSSDPASSFAATPADTDAVARLQEMFPQLQLSYLEALILLTEGDFVYAAAIAAECKEQTSMNSSSDEVFKSLTSPLDSRAKEEEEETPLIDPENENAPLLDKESSQESLGGSLDDAYQAKMAPLIHLSPHFLKSAYTEYASELGLPKLLLDFDEMPPEVFNEWVPDENISKQILLSFLSQLGCLKNNRKKNWNPRYRKFDDVKFKLPNVGTGARTPVNSNVPDLGSILIEESAIRLSVLEQKKHFEKPHARKALDKLVKEYPGTDPEVIMETLVRCGFDVDAATACLVAGVLDFATFNAAADTSGFRPQASSTSASPQVSSVSTDHRTLLTGPPRLNVIIEEDEARRRSLADKSKNNQTLAVRLRFHRLADQFPSFTKSYLAELFAQFGFNEDRVRHHLEAEGHKAQPTPSVLSLKEIEEPADSSPFPPSSISTDAAQSLNLLELEVADLRENIKQMKATLAKIRQTRTHPGVTAFYRDELQEMRLRLEYRLDLWSDLRVALSSQQQVAKKVAAEGTGRSQGPERRDSQWYARQWLTILDLHGLDLRHAMHALRQRLRLLESGCASPGTPLPPESASIASADAFSEAVRLPNHWLPKHLTVITGWGSSSPRLGSRKPSSTLRHNVINFLRTAAYDFEEMPFRGSGRFEVRLGAKRH</sequence>
<feature type="compositionally biased region" description="Low complexity" evidence="8">
    <location>
        <begin position="569"/>
        <end position="580"/>
    </location>
</feature>
<dbReference type="SMART" id="SM00355">
    <property type="entry name" value="ZnF_C2H2"/>
    <property type="match status" value="3"/>
</dbReference>
<feature type="compositionally biased region" description="Low complexity" evidence="8">
    <location>
        <begin position="1597"/>
        <end position="1612"/>
    </location>
</feature>
<comment type="similarity">
    <text evidence="2">Belongs to the PER33/POM33 family.</text>
</comment>
<dbReference type="PANTHER" id="PTHR12703">
    <property type="entry name" value="TRANSMEMBRANE PROTEIN 33"/>
    <property type="match status" value="1"/>
</dbReference>
<keyword evidence="5 9" id="KW-0472">Membrane</keyword>
<name>A0A915EUY3_9CEST</name>
<feature type="compositionally biased region" description="Low complexity" evidence="8">
    <location>
        <begin position="1029"/>
        <end position="1039"/>
    </location>
</feature>
<evidence type="ECO:0000256" key="2">
    <source>
        <dbReference type="ARBA" id="ARBA00007322"/>
    </source>
</evidence>
<feature type="region of interest" description="Disordered" evidence="8">
    <location>
        <begin position="1021"/>
        <end position="1047"/>
    </location>
</feature>
<dbReference type="PROSITE" id="PS50828">
    <property type="entry name" value="SMR"/>
    <property type="match status" value="1"/>
</dbReference>
<feature type="region of interest" description="Disordered" evidence="8">
    <location>
        <begin position="809"/>
        <end position="834"/>
    </location>
</feature>
<dbReference type="PROSITE" id="PS00028">
    <property type="entry name" value="ZINC_FINGER_C2H2_1"/>
    <property type="match status" value="2"/>
</dbReference>
<dbReference type="InterPro" id="IPR036236">
    <property type="entry name" value="Znf_C2H2_sf"/>
</dbReference>
<proteinExistence type="inferred from homology"/>
<dbReference type="InterPro" id="IPR051645">
    <property type="entry name" value="PER33/POM33_regulator"/>
</dbReference>
<feature type="region of interest" description="Disordered" evidence="8">
    <location>
        <begin position="1594"/>
        <end position="1616"/>
    </location>
</feature>
<feature type="region of interest" description="Disordered" evidence="8">
    <location>
        <begin position="943"/>
        <end position="971"/>
    </location>
</feature>
<dbReference type="PANTHER" id="PTHR12703:SF4">
    <property type="entry name" value="TRANSMEMBRANE PROTEIN 33"/>
    <property type="match status" value="1"/>
</dbReference>
<evidence type="ECO:0000256" key="5">
    <source>
        <dbReference type="ARBA" id="ARBA00023136"/>
    </source>
</evidence>
<dbReference type="InterPro" id="IPR027417">
    <property type="entry name" value="P-loop_NTPase"/>
</dbReference>
<evidence type="ECO:0000256" key="4">
    <source>
        <dbReference type="ARBA" id="ARBA00022989"/>
    </source>
</evidence>
<keyword evidence="4 9" id="KW-1133">Transmembrane helix</keyword>
<feature type="domain" description="C2H2-type" evidence="10">
    <location>
        <begin position="608"/>
        <end position="638"/>
    </location>
</feature>
<dbReference type="InterPro" id="IPR005344">
    <property type="entry name" value="TMEM33/Pom33"/>
</dbReference>
<dbReference type="InterPro" id="IPR013087">
    <property type="entry name" value="Znf_C2H2_type"/>
</dbReference>
<dbReference type="Proteomes" id="UP000887562">
    <property type="component" value="Unplaced"/>
</dbReference>
<dbReference type="Pfam" id="PF13671">
    <property type="entry name" value="AAA_33"/>
    <property type="match status" value="1"/>
</dbReference>
<keyword evidence="3 9" id="KW-0812">Transmembrane</keyword>
<evidence type="ECO:0000259" key="10">
    <source>
        <dbReference type="PROSITE" id="PS50157"/>
    </source>
</evidence>
<dbReference type="Gene3D" id="3.30.160.60">
    <property type="entry name" value="Classic Zinc Finger"/>
    <property type="match status" value="1"/>
</dbReference>
<feature type="domain" description="C2H2-type" evidence="10">
    <location>
        <begin position="580"/>
        <end position="607"/>
    </location>
</feature>
<evidence type="ECO:0000313" key="12">
    <source>
        <dbReference type="Proteomes" id="UP000887562"/>
    </source>
</evidence>
<dbReference type="GO" id="GO:0061024">
    <property type="term" value="P:membrane organization"/>
    <property type="evidence" value="ECO:0007669"/>
    <property type="project" value="TreeGrafter"/>
</dbReference>
<dbReference type="GO" id="GO:0005783">
    <property type="term" value="C:endoplasmic reticulum"/>
    <property type="evidence" value="ECO:0007669"/>
    <property type="project" value="TreeGrafter"/>
</dbReference>
<keyword evidence="12" id="KW-1185">Reference proteome</keyword>
<feature type="compositionally biased region" description="Acidic residues" evidence="8">
    <location>
        <begin position="1372"/>
        <end position="1383"/>
    </location>
</feature>
<keyword evidence="6" id="KW-0862">Zinc</keyword>
<dbReference type="PROSITE" id="PS50157">
    <property type="entry name" value="ZINC_FINGER_C2H2_2"/>
    <property type="match status" value="2"/>
</dbReference>
<reference evidence="13" key="1">
    <citation type="submission" date="2022-11" db="UniProtKB">
        <authorList>
            <consortium name="WormBaseParasite"/>
        </authorList>
    </citation>
    <scope>IDENTIFICATION</scope>
</reference>
<evidence type="ECO:0000313" key="13">
    <source>
        <dbReference type="WBParaSite" id="maker-E.canG7_contigs_0927-snap-gene-0.48-mRNA-1"/>
    </source>
</evidence>
<dbReference type="SUPFAM" id="SSF52540">
    <property type="entry name" value="P-loop containing nucleoside triphosphate hydrolases"/>
    <property type="match status" value="1"/>
</dbReference>
<keyword evidence="7" id="KW-0175">Coiled coil</keyword>
<feature type="region of interest" description="Disordered" evidence="8">
    <location>
        <begin position="1351"/>
        <end position="1400"/>
    </location>
</feature>
<feature type="region of interest" description="Disordered" evidence="8">
    <location>
        <begin position="521"/>
        <end position="580"/>
    </location>
</feature>
<protein>
    <submittedName>
        <fullName evidence="13">Uncharacterized protein</fullName>
    </submittedName>
</protein>
<evidence type="ECO:0000256" key="1">
    <source>
        <dbReference type="ARBA" id="ARBA00004141"/>
    </source>
</evidence>